<dbReference type="Proteomes" id="UP001060085">
    <property type="component" value="Linkage Group LG05"/>
</dbReference>
<evidence type="ECO:0000313" key="2">
    <source>
        <dbReference type="Proteomes" id="UP001060085"/>
    </source>
</evidence>
<evidence type="ECO:0000313" key="1">
    <source>
        <dbReference type="EMBL" id="KAI5662899.1"/>
    </source>
</evidence>
<protein>
    <submittedName>
        <fullName evidence="1">Uncharacterized protein</fullName>
    </submittedName>
</protein>
<name>A0ACC0AQS5_CATRO</name>
<comment type="caution">
    <text evidence="1">The sequence shown here is derived from an EMBL/GenBank/DDBJ whole genome shotgun (WGS) entry which is preliminary data.</text>
</comment>
<accession>A0ACC0AQS5</accession>
<dbReference type="EMBL" id="CM044705">
    <property type="protein sequence ID" value="KAI5662899.1"/>
    <property type="molecule type" value="Genomic_DNA"/>
</dbReference>
<sequence>MWCNRSNGRQLHTAGEPVWILNLWMSVGEKSRHVIICSPRWRYSRDTGPCRHKQMRWCLRPKCLYENIIHHVPVICWSAVLLRTNRMSWNVLNPPKLSDNPIGYIGLYTIKSPPDLVSSHRV</sequence>
<gene>
    <name evidence="1" type="ORF">M9H77_22222</name>
</gene>
<reference evidence="2" key="1">
    <citation type="journal article" date="2023" name="Nat. Plants">
        <title>Single-cell RNA sequencing provides a high-resolution roadmap for understanding the multicellular compartmentation of specialized metabolism.</title>
        <authorList>
            <person name="Sun S."/>
            <person name="Shen X."/>
            <person name="Li Y."/>
            <person name="Li Y."/>
            <person name="Wang S."/>
            <person name="Li R."/>
            <person name="Zhang H."/>
            <person name="Shen G."/>
            <person name="Guo B."/>
            <person name="Wei J."/>
            <person name="Xu J."/>
            <person name="St-Pierre B."/>
            <person name="Chen S."/>
            <person name="Sun C."/>
        </authorList>
    </citation>
    <scope>NUCLEOTIDE SEQUENCE [LARGE SCALE GENOMIC DNA]</scope>
</reference>
<keyword evidence="2" id="KW-1185">Reference proteome</keyword>
<proteinExistence type="predicted"/>
<organism evidence="1 2">
    <name type="scientific">Catharanthus roseus</name>
    <name type="common">Madagascar periwinkle</name>
    <name type="synonym">Vinca rosea</name>
    <dbReference type="NCBI Taxonomy" id="4058"/>
    <lineage>
        <taxon>Eukaryota</taxon>
        <taxon>Viridiplantae</taxon>
        <taxon>Streptophyta</taxon>
        <taxon>Embryophyta</taxon>
        <taxon>Tracheophyta</taxon>
        <taxon>Spermatophyta</taxon>
        <taxon>Magnoliopsida</taxon>
        <taxon>eudicotyledons</taxon>
        <taxon>Gunneridae</taxon>
        <taxon>Pentapetalae</taxon>
        <taxon>asterids</taxon>
        <taxon>lamiids</taxon>
        <taxon>Gentianales</taxon>
        <taxon>Apocynaceae</taxon>
        <taxon>Rauvolfioideae</taxon>
        <taxon>Vinceae</taxon>
        <taxon>Catharanthinae</taxon>
        <taxon>Catharanthus</taxon>
    </lineage>
</organism>